<comment type="subcellular location">
    <subcellularLocation>
        <location evidence="2">Cell membrane</location>
        <topology evidence="2">Peripheral membrane protein</topology>
    </subcellularLocation>
</comment>
<evidence type="ECO:0000259" key="11">
    <source>
        <dbReference type="Pfam" id="PF02541"/>
    </source>
</evidence>
<evidence type="ECO:0000256" key="6">
    <source>
        <dbReference type="ARBA" id="ARBA00020416"/>
    </source>
</evidence>
<evidence type="ECO:0000259" key="12">
    <source>
        <dbReference type="Pfam" id="PF21447"/>
    </source>
</evidence>
<evidence type="ECO:0000256" key="8">
    <source>
        <dbReference type="ARBA" id="ARBA00022801"/>
    </source>
</evidence>
<keyword evidence="9" id="KW-0472">Membrane</keyword>
<gene>
    <name evidence="13" type="primary">ppx</name>
    <name evidence="13" type="ORF">WL1483_1607</name>
</gene>
<dbReference type="NCBIfam" id="TIGR03706">
    <property type="entry name" value="exo_poly_only"/>
    <property type="match status" value="1"/>
</dbReference>
<dbReference type="Proteomes" id="UP000058114">
    <property type="component" value="Chromosome"/>
</dbReference>
<evidence type="ECO:0000256" key="10">
    <source>
        <dbReference type="ARBA" id="ARBA00047607"/>
    </source>
</evidence>
<dbReference type="SUPFAM" id="SSF53067">
    <property type="entry name" value="Actin-like ATPase domain"/>
    <property type="match status" value="2"/>
</dbReference>
<evidence type="ECO:0000256" key="4">
    <source>
        <dbReference type="ARBA" id="ARBA00011738"/>
    </source>
</evidence>
<keyword evidence="8" id="KW-0378">Hydrolase</keyword>
<evidence type="ECO:0000256" key="1">
    <source>
        <dbReference type="ARBA" id="ARBA00001946"/>
    </source>
</evidence>
<evidence type="ECO:0000313" key="13">
    <source>
        <dbReference type="EMBL" id="ALP41026.1"/>
    </source>
</evidence>
<dbReference type="PATRIC" id="fig|652.5.peg.1746"/>
<evidence type="ECO:0000256" key="7">
    <source>
        <dbReference type="ARBA" id="ARBA00022475"/>
    </source>
</evidence>
<sequence>MDNSLYAAVDLGSNSFHMIIAHLSEGRFRVVDRLKERVRLAEGMDERKRISPEAMQRGLDCLALFAERLANLHPEHVRIAGTYTLRRASNAHEFVQQASRLLGHPIDVISGQEEARLIYQGVAHTQHVEGQVLVVDIGGGSTELIIGEGFTPHALTSRKMGCVSFTQHFFSDGKLSERQFTAAMLEAQHQLDPIREQYRTLGWQACLGSSGSIRAVRDVLVQEGLSEGGITLGALELLRQKMIESKKCGNLKLAGLPEERREVLPAAVAILLALFHTLKIERMDYSDGALREGLLYEFEERLQHHDIRERTTEALSRHYHLDVRQASRVEQTALTLFDAVQGEWQFEHTPYRALLGWAARLHEIGIAINYSGIHRHSAYILQHTDLPGFSQEDQTLLAALARFQRKALRLEEMPPLPSHDTMTVLRCLRLLRLAVALHHRRQDELLPALEIAVSEETLTLRLPANWCEANRLLMQNLEKEQRYCREAGWPLLLESV</sequence>
<dbReference type="InterPro" id="IPR022371">
    <property type="entry name" value="Exopolyphosphatase"/>
</dbReference>
<keyword evidence="7" id="KW-1003">Cell membrane</keyword>
<dbReference type="InterPro" id="IPR030673">
    <property type="entry name" value="PyroPPase_GppA_Ppx"/>
</dbReference>
<dbReference type="Pfam" id="PF21447">
    <property type="entry name" value="Ppx-GppA_III"/>
    <property type="match status" value="1"/>
</dbReference>
<dbReference type="InterPro" id="IPR003695">
    <property type="entry name" value="Ppx_GppA_N"/>
</dbReference>
<dbReference type="EC" id="3.6.1.11" evidence="5"/>
<evidence type="ECO:0000256" key="5">
    <source>
        <dbReference type="ARBA" id="ARBA00012451"/>
    </source>
</evidence>
<dbReference type="RefSeq" id="WP_060585469.1">
    <property type="nucleotide sequence ID" value="NZ_CP013067.1"/>
</dbReference>
<comment type="catalytic activity">
    <reaction evidence="10">
        <text>[phosphate](n) + H2O = [phosphate](n-1) + phosphate + H(+)</text>
        <dbReference type="Rhea" id="RHEA:21528"/>
        <dbReference type="Rhea" id="RHEA-COMP:9859"/>
        <dbReference type="Rhea" id="RHEA-COMP:14279"/>
        <dbReference type="ChEBI" id="CHEBI:15377"/>
        <dbReference type="ChEBI" id="CHEBI:15378"/>
        <dbReference type="ChEBI" id="CHEBI:16838"/>
        <dbReference type="ChEBI" id="CHEBI:43474"/>
        <dbReference type="EC" id="3.6.1.11"/>
    </reaction>
</comment>
<dbReference type="EMBL" id="CP013067">
    <property type="protein sequence ID" value="ALP41026.1"/>
    <property type="molecule type" value="Genomic_DNA"/>
</dbReference>
<accession>A0A0S2SH91</accession>
<comment type="cofactor">
    <cofactor evidence="1">
        <name>Mg(2+)</name>
        <dbReference type="ChEBI" id="CHEBI:18420"/>
    </cofactor>
</comment>
<dbReference type="PANTHER" id="PTHR30005:SF14">
    <property type="entry name" value="EXOPOLYPHOSPHATASE"/>
    <property type="match status" value="1"/>
</dbReference>
<evidence type="ECO:0000256" key="9">
    <source>
        <dbReference type="ARBA" id="ARBA00023136"/>
    </source>
</evidence>
<dbReference type="CDD" id="cd24053">
    <property type="entry name" value="ASKHA_NBD_EcPPX-GppA-like"/>
    <property type="match status" value="1"/>
</dbReference>
<dbReference type="PANTHER" id="PTHR30005">
    <property type="entry name" value="EXOPOLYPHOSPHATASE"/>
    <property type="match status" value="1"/>
</dbReference>
<organism evidence="13 14">
    <name type="scientific">Aeromonas schubertii</name>
    <dbReference type="NCBI Taxonomy" id="652"/>
    <lineage>
        <taxon>Bacteria</taxon>
        <taxon>Pseudomonadati</taxon>
        <taxon>Pseudomonadota</taxon>
        <taxon>Gammaproteobacteria</taxon>
        <taxon>Aeromonadales</taxon>
        <taxon>Aeromonadaceae</taxon>
        <taxon>Aeromonas</taxon>
    </lineage>
</organism>
<dbReference type="Pfam" id="PF02541">
    <property type="entry name" value="Ppx-GppA"/>
    <property type="match status" value="1"/>
</dbReference>
<comment type="subunit">
    <text evidence="4">Homodimer.</text>
</comment>
<dbReference type="Gene3D" id="1.10.3210.10">
    <property type="entry name" value="Hypothetical protein af1432"/>
    <property type="match status" value="1"/>
</dbReference>
<dbReference type="GO" id="GO:0005886">
    <property type="term" value="C:plasma membrane"/>
    <property type="evidence" value="ECO:0007669"/>
    <property type="project" value="UniProtKB-SubCell"/>
</dbReference>
<dbReference type="InterPro" id="IPR048950">
    <property type="entry name" value="Ppx_GppA_C"/>
</dbReference>
<dbReference type="FunFam" id="3.30.420.40:FF:000023">
    <property type="entry name" value="Guanosine-5'-triphosphate,3'-diphosphate pyrophosphatase"/>
    <property type="match status" value="1"/>
</dbReference>
<dbReference type="KEGG" id="asr:WL1483_1607"/>
<name>A0A0S2SH91_9GAMM</name>
<dbReference type="GO" id="GO:0004309">
    <property type="term" value="F:exopolyphosphatase activity"/>
    <property type="evidence" value="ECO:0007669"/>
    <property type="project" value="UniProtKB-EC"/>
</dbReference>
<reference evidence="13 14" key="2">
    <citation type="journal article" date="2016" name="Genome Announc.">
        <title>Complete Genome Sequence of the Highly Virulent Aeromonas schubertii Strain WL1483, Isolated from Diseased Snakehead Fish (Channa argus) in China.</title>
        <authorList>
            <person name="Liu L."/>
            <person name="Li N."/>
            <person name="Zhang D."/>
            <person name="Fu X."/>
            <person name="Shi C."/>
            <person name="Lin Q."/>
            <person name="Hao G."/>
        </authorList>
    </citation>
    <scope>NUCLEOTIDE SEQUENCE [LARGE SCALE GENOMIC DNA]</scope>
    <source>
        <strain evidence="13 14">WL1483</strain>
    </source>
</reference>
<dbReference type="InterPro" id="IPR050273">
    <property type="entry name" value="GppA/Ppx_hydrolase"/>
</dbReference>
<dbReference type="AlphaFoldDB" id="A0A0S2SH91"/>
<feature type="domain" description="Ppx/GppA phosphatase C-terminal" evidence="12">
    <location>
        <begin position="307"/>
        <end position="481"/>
    </location>
</feature>
<dbReference type="FunFam" id="3.30.420.150:FF:000001">
    <property type="entry name" value="Guanosine-5'-triphosphate,3'-diphosphate pyrophosphatase"/>
    <property type="match status" value="1"/>
</dbReference>
<proteinExistence type="inferred from homology"/>
<protein>
    <recommendedName>
        <fullName evidence="6">Exopolyphosphatase</fullName>
        <ecNumber evidence="5">3.6.1.11</ecNumber>
    </recommendedName>
</protein>
<dbReference type="Gene3D" id="3.30.420.150">
    <property type="entry name" value="Exopolyphosphatase. Domain 2"/>
    <property type="match status" value="1"/>
</dbReference>
<evidence type="ECO:0000256" key="2">
    <source>
        <dbReference type="ARBA" id="ARBA00004202"/>
    </source>
</evidence>
<evidence type="ECO:0000313" key="14">
    <source>
        <dbReference type="Proteomes" id="UP000058114"/>
    </source>
</evidence>
<dbReference type="InterPro" id="IPR043129">
    <property type="entry name" value="ATPase_NBD"/>
</dbReference>
<dbReference type="GO" id="GO:0006798">
    <property type="term" value="P:polyphosphate catabolic process"/>
    <property type="evidence" value="ECO:0007669"/>
    <property type="project" value="TreeGrafter"/>
</dbReference>
<reference evidence="14" key="1">
    <citation type="submission" date="2015-10" db="EMBL/GenBank/DDBJ databases">
        <title>Complete Genome Sequence of Aeromonas schubertii strain WL1483.</title>
        <authorList>
            <person name="Liu L."/>
        </authorList>
    </citation>
    <scope>NUCLEOTIDE SEQUENCE [LARGE SCALE GENOMIC DNA]</scope>
    <source>
        <strain evidence="14">WL1483</strain>
    </source>
</reference>
<comment type="similarity">
    <text evidence="3">Belongs to the GppA/Ppx family.</text>
</comment>
<feature type="domain" description="Ppx/GppA phosphatase N-terminal" evidence="11">
    <location>
        <begin position="20"/>
        <end position="300"/>
    </location>
</feature>
<dbReference type="Gene3D" id="3.30.420.40">
    <property type="match status" value="1"/>
</dbReference>
<evidence type="ECO:0000256" key="3">
    <source>
        <dbReference type="ARBA" id="ARBA00007125"/>
    </source>
</evidence>
<dbReference type="SUPFAM" id="SSF109604">
    <property type="entry name" value="HD-domain/PDEase-like"/>
    <property type="match status" value="1"/>
</dbReference>
<dbReference type="PIRSF" id="PIRSF001267">
    <property type="entry name" value="Pyrophosphatase_GppA_Ppx"/>
    <property type="match status" value="1"/>
</dbReference>